<dbReference type="PANTHER" id="PTHR43527:SF2">
    <property type="entry name" value="4-DIPHOSPHOCYTIDYL-2-C-METHYL-D-ERYTHRITOL KINASE, CHLOROPLASTIC"/>
    <property type="match status" value="1"/>
</dbReference>
<name>A0A8E1UQ72_9BACT</name>
<dbReference type="Pfam" id="PF08544">
    <property type="entry name" value="GHMP_kinases_C"/>
    <property type="match status" value="1"/>
</dbReference>
<dbReference type="EC" id="2.7.1.148" evidence="2 9"/>
<gene>
    <name evidence="9" type="primary">ispE</name>
    <name evidence="12" type="ORF">ACU52_07395</name>
</gene>
<evidence type="ECO:0000256" key="5">
    <source>
        <dbReference type="ARBA" id="ARBA00022741"/>
    </source>
</evidence>
<evidence type="ECO:0000313" key="12">
    <source>
        <dbReference type="EMBL" id="KOO68555.1"/>
    </source>
</evidence>
<evidence type="ECO:0000256" key="1">
    <source>
        <dbReference type="ARBA" id="ARBA00009684"/>
    </source>
</evidence>
<dbReference type="GO" id="GO:0016114">
    <property type="term" value="P:terpenoid biosynthetic process"/>
    <property type="evidence" value="ECO:0007669"/>
    <property type="project" value="UniProtKB-UniRule"/>
</dbReference>
<evidence type="ECO:0000313" key="13">
    <source>
        <dbReference type="Proteomes" id="UP000036951"/>
    </source>
</evidence>
<evidence type="ECO:0000259" key="11">
    <source>
        <dbReference type="Pfam" id="PF08544"/>
    </source>
</evidence>
<dbReference type="Gene3D" id="3.30.230.10">
    <property type="match status" value="1"/>
</dbReference>
<keyword evidence="9" id="KW-0414">Isoprene biosynthesis</keyword>
<evidence type="ECO:0000256" key="6">
    <source>
        <dbReference type="ARBA" id="ARBA00022777"/>
    </source>
</evidence>
<dbReference type="GO" id="GO:0005524">
    <property type="term" value="F:ATP binding"/>
    <property type="evidence" value="ECO:0007669"/>
    <property type="project" value="UniProtKB-UniRule"/>
</dbReference>
<dbReference type="PIRSF" id="PIRSF010376">
    <property type="entry name" value="IspE"/>
    <property type="match status" value="1"/>
</dbReference>
<dbReference type="InterPro" id="IPR020568">
    <property type="entry name" value="Ribosomal_Su5_D2-typ_SF"/>
</dbReference>
<evidence type="ECO:0000256" key="3">
    <source>
        <dbReference type="ARBA" id="ARBA00017473"/>
    </source>
</evidence>
<feature type="active site" evidence="9">
    <location>
        <position position="140"/>
    </location>
</feature>
<dbReference type="OrthoDB" id="9809438at2"/>
<accession>A0A8E1UQ72</accession>
<dbReference type="RefSeq" id="WP_053398327.1">
    <property type="nucleotide sequence ID" value="NZ_LFQU01000012.1"/>
</dbReference>
<proteinExistence type="inferred from homology"/>
<dbReference type="EMBL" id="LFQU01000012">
    <property type="protein sequence ID" value="KOO68555.1"/>
    <property type="molecule type" value="Genomic_DNA"/>
</dbReference>
<dbReference type="SUPFAM" id="SSF55060">
    <property type="entry name" value="GHMP Kinase, C-terminal domain"/>
    <property type="match status" value="1"/>
</dbReference>
<keyword evidence="13" id="KW-1185">Reference proteome</keyword>
<sequence>MIQRPCAKINLGLNIVSKRPDGYHNLETVFYPINLNDEICIEPVLDKEITKYQCSLSIKGINIEGDLQQNLIVKAYNILKKYYPQIPNVNVTLTKNIPTQAGMGGGSSDCAYTIKMLNEMFNLKMSIKDMQSFAAKLGADCPFFINPQPSYATGIGEILTPIDINLSKYKIAIVKPPVMISTKEAFSNIIVKQPIKCCKEIVTQPIETWKEELINDFENSICTIHPEIGRIKNRLYDLGAIYASMTGSGSALFGIFEKEIENLDCIFEDCYTHIV</sequence>
<dbReference type="NCBIfam" id="TIGR00154">
    <property type="entry name" value="ispE"/>
    <property type="match status" value="1"/>
</dbReference>
<dbReference type="HAMAP" id="MF_00061">
    <property type="entry name" value="IspE"/>
    <property type="match status" value="1"/>
</dbReference>
<reference evidence="12 13" key="1">
    <citation type="submission" date="2015-06" db="EMBL/GenBank/DDBJ databases">
        <title>Prevotella sp. 109, sp. nov., a novel member of the family Prevotellaceae isolated from human faeces.</title>
        <authorList>
            <person name="Shkoporov A.N."/>
            <person name="Chaplin A.V."/>
            <person name="Kafarskaia L.I."/>
            <person name="Efimov B.A."/>
        </authorList>
    </citation>
    <scope>NUCLEOTIDE SEQUENCE [LARGE SCALE GENOMIC DNA]</scope>
    <source>
        <strain evidence="12 13">109</strain>
    </source>
</reference>
<dbReference type="SUPFAM" id="SSF54211">
    <property type="entry name" value="Ribosomal protein S5 domain 2-like"/>
    <property type="match status" value="1"/>
</dbReference>
<comment type="function">
    <text evidence="9">Catalyzes the phosphorylation of the position 2 hydroxy group of 4-diphosphocytidyl-2C-methyl-D-erythritol.</text>
</comment>
<dbReference type="GO" id="GO:0019288">
    <property type="term" value="P:isopentenyl diphosphate biosynthetic process, methylerythritol 4-phosphate pathway"/>
    <property type="evidence" value="ECO:0007669"/>
    <property type="project" value="UniProtKB-UniRule"/>
</dbReference>
<dbReference type="InterPro" id="IPR004424">
    <property type="entry name" value="IspE"/>
</dbReference>
<dbReference type="Gene3D" id="3.30.70.890">
    <property type="entry name" value="GHMP kinase, C-terminal domain"/>
    <property type="match status" value="1"/>
</dbReference>
<evidence type="ECO:0000259" key="10">
    <source>
        <dbReference type="Pfam" id="PF00288"/>
    </source>
</evidence>
<evidence type="ECO:0000256" key="9">
    <source>
        <dbReference type="HAMAP-Rule" id="MF_00061"/>
    </source>
</evidence>
<evidence type="ECO:0000256" key="2">
    <source>
        <dbReference type="ARBA" id="ARBA00012052"/>
    </source>
</evidence>
<protein>
    <recommendedName>
        <fullName evidence="3 9">4-diphosphocytidyl-2-C-methyl-D-erythritol kinase</fullName>
        <shortName evidence="9">CMK</shortName>
        <ecNumber evidence="2 9">2.7.1.148</ecNumber>
    </recommendedName>
    <alternativeName>
        <fullName evidence="8 9">4-(cytidine-5'-diphospho)-2-C-methyl-D-erythritol kinase</fullName>
    </alternativeName>
</protein>
<dbReference type="AlphaFoldDB" id="A0A8E1UQ72"/>
<keyword evidence="4 9" id="KW-0808">Transferase</keyword>
<dbReference type="PANTHER" id="PTHR43527">
    <property type="entry name" value="4-DIPHOSPHOCYTIDYL-2-C-METHYL-D-ERYTHRITOL KINASE, CHLOROPLASTIC"/>
    <property type="match status" value="1"/>
</dbReference>
<feature type="active site" evidence="9">
    <location>
        <position position="8"/>
    </location>
</feature>
<organism evidence="12 13">
    <name type="scientific">Xylanibacter rarus</name>
    <dbReference type="NCBI Taxonomy" id="1676614"/>
    <lineage>
        <taxon>Bacteria</taxon>
        <taxon>Pseudomonadati</taxon>
        <taxon>Bacteroidota</taxon>
        <taxon>Bacteroidia</taxon>
        <taxon>Bacteroidales</taxon>
        <taxon>Prevotellaceae</taxon>
        <taxon>Xylanibacter</taxon>
    </lineage>
</organism>
<dbReference type="Proteomes" id="UP000036951">
    <property type="component" value="Unassembled WGS sequence"/>
</dbReference>
<evidence type="ECO:0000256" key="8">
    <source>
        <dbReference type="ARBA" id="ARBA00032554"/>
    </source>
</evidence>
<keyword evidence="7 9" id="KW-0067">ATP-binding</keyword>
<dbReference type="GO" id="GO:0050515">
    <property type="term" value="F:4-(cytidine 5'-diphospho)-2-C-methyl-D-erythritol kinase activity"/>
    <property type="evidence" value="ECO:0007669"/>
    <property type="project" value="UniProtKB-UniRule"/>
</dbReference>
<feature type="domain" description="GHMP kinase C-terminal" evidence="11">
    <location>
        <begin position="220"/>
        <end position="259"/>
    </location>
</feature>
<dbReference type="InterPro" id="IPR013750">
    <property type="entry name" value="GHMP_kinase_C_dom"/>
</dbReference>
<keyword evidence="5 9" id="KW-0547">Nucleotide-binding</keyword>
<evidence type="ECO:0000256" key="7">
    <source>
        <dbReference type="ARBA" id="ARBA00022840"/>
    </source>
</evidence>
<dbReference type="InterPro" id="IPR006204">
    <property type="entry name" value="GHMP_kinase_N_dom"/>
</dbReference>
<dbReference type="InterPro" id="IPR014721">
    <property type="entry name" value="Ribsml_uS5_D2-typ_fold_subgr"/>
</dbReference>
<comment type="caution">
    <text evidence="12">The sequence shown here is derived from an EMBL/GenBank/DDBJ whole genome shotgun (WGS) entry which is preliminary data.</text>
</comment>
<feature type="binding site" evidence="9">
    <location>
        <begin position="98"/>
        <end position="108"/>
    </location>
    <ligand>
        <name>ATP</name>
        <dbReference type="ChEBI" id="CHEBI:30616"/>
    </ligand>
</feature>
<comment type="catalytic activity">
    <reaction evidence="9">
        <text>4-CDP-2-C-methyl-D-erythritol + ATP = 4-CDP-2-C-methyl-D-erythritol 2-phosphate + ADP + H(+)</text>
        <dbReference type="Rhea" id="RHEA:18437"/>
        <dbReference type="ChEBI" id="CHEBI:15378"/>
        <dbReference type="ChEBI" id="CHEBI:30616"/>
        <dbReference type="ChEBI" id="CHEBI:57823"/>
        <dbReference type="ChEBI" id="CHEBI:57919"/>
        <dbReference type="ChEBI" id="CHEBI:456216"/>
        <dbReference type="EC" id="2.7.1.148"/>
    </reaction>
</comment>
<comment type="similarity">
    <text evidence="1 9">Belongs to the GHMP kinase family. IspE subfamily.</text>
</comment>
<comment type="pathway">
    <text evidence="9">Isoprenoid biosynthesis; isopentenyl diphosphate biosynthesis via DXP pathway; isopentenyl diphosphate from 1-deoxy-D-xylulose 5-phosphate: step 3/6.</text>
</comment>
<dbReference type="UniPathway" id="UPA00056">
    <property type="reaction ID" value="UER00094"/>
</dbReference>
<keyword evidence="6 9" id="KW-0418">Kinase</keyword>
<evidence type="ECO:0000256" key="4">
    <source>
        <dbReference type="ARBA" id="ARBA00022679"/>
    </source>
</evidence>
<dbReference type="InterPro" id="IPR036554">
    <property type="entry name" value="GHMP_kinase_C_sf"/>
</dbReference>
<feature type="domain" description="GHMP kinase N-terminal" evidence="10">
    <location>
        <begin position="70"/>
        <end position="145"/>
    </location>
</feature>
<dbReference type="Pfam" id="PF00288">
    <property type="entry name" value="GHMP_kinases_N"/>
    <property type="match status" value="1"/>
</dbReference>